<keyword evidence="5 7" id="KW-1133">Transmembrane helix</keyword>
<dbReference type="InterPro" id="IPR002528">
    <property type="entry name" value="MATE_fam"/>
</dbReference>
<evidence type="ECO:0000256" key="4">
    <source>
        <dbReference type="ARBA" id="ARBA00022692"/>
    </source>
</evidence>
<dbReference type="PATRIC" id="fig|742737.3.peg.3384"/>
<dbReference type="Proteomes" id="UP000005384">
    <property type="component" value="Unassembled WGS sequence"/>
</dbReference>
<dbReference type="EMBL" id="ADLN01000092">
    <property type="protein sequence ID" value="EHI58713.1"/>
    <property type="molecule type" value="Genomic_DNA"/>
</dbReference>
<keyword evidence="2" id="KW-0813">Transport</keyword>
<evidence type="ECO:0000313" key="9">
    <source>
        <dbReference type="Proteomes" id="UP000005384"/>
    </source>
</evidence>
<organism evidence="8 9">
    <name type="scientific">Hungatella hathewayi WAL-18680</name>
    <dbReference type="NCBI Taxonomy" id="742737"/>
    <lineage>
        <taxon>Bacteria</taxon>
        <taxon>Bacillati</taxon>
        <taxon>Bacillota</taxon>
        <taxon>Clostridia</taxon>
        <taxon>Lachnospirales</taxon>
        <taxon>Lachnospiraceae</taxon>
        <taxon>Hungatella</taxon>
    </lineage>
</organism>
<keyword evidence="9" id="KW-1185">Reference proteome</keyword>
<dbReference type="PANTHER" id="PTHR43549:SF3">
    <property type="entry name" value="MULTIDRUG RESISTANCE PROTEIN YPNP-RELATED"/>
    <property type="match status" value="1"/>
</dbReference>
<evidence type="ECO:0000256" key="7">
    <source>
        <dbReference type="SAM" id="Phobius"/>
    </source>
</evidence>
<evidence type="ECO:0008006" key="10">
    <source>
        <dbReference type="Google" id="ProtNLM"/>
    </source>
</evidence>
<evidence type="ECO:0000256" key="5">
    <source>
        <dbReference type="ARBA" id="ARBA00022989"/>
    </source>
</evidence>
<dbReference type="InterPro" id="IPR052031">
    <property type="entry name" value="Membrane_Transporter-Flippase"/>
</dbReference>
<keyword evidence="6 7" id="KW-0472">Membrane</keyword>
<sequence>MYRDLTKGNITKTLLLFSLPMIAGNLLQQFYNIADTLIVGRFLGRDALAAVGSAYTLMTFLTSILLGMSMGAGALFAIYQGQGNTERLKASMVQAFGLILALTAALYGIVYGFIDPIMGFLRVPDEVYGLMREYLWIIFAGLAATFFI</sequence>
<dbReference type="AlphaFoldDB" id="G5IIS8"/>
<feature type="transmembrane region" description="Helical" evidence="7">
    <location>
        <begin position="91"/>
        <end position="114"/>
    </location>
</feature>
<dbReference type="PANTHER" id="PTHR43549">
    <property type="entry name" value="MULTIDRUG RESISTANCE PROTEIN YPNP-RELATED"/>
    <property type="match status" value="1"/>
</dbReference>
<feature type="transmembrane region" description="Helical" evidence="7">
    <location>
        <begin position="12"/>
        <end position="34"/>
    </location>
</feature>
<name>G5IIS8_9FIRM</name>
<evidence type="ECO:0000256" key="3">
    <source>
        <dbReference type="ARBA" id="ARBA00022475"/>
    </source>
</evidence>
<keyword evidence="3" id="KW-1003">Cell membrane</keyword>
<evidence type="ECO:0000256" key="1">
    <source>
        <dbReference type="ARBA" id="ARBA00004651"/>
    </source>
</evidence>
<dbReference type="GO" id="GO:0015297">
    <property type="term" value="F:antiporter activity"/>
    <property type="evidence" value="ECO:0007669"/>
    <property type="project" value="InterPro"/>
</dbReference>
<keyword evidence="4 7" id="KW-0812">Transmembrane</keyword>
<gene>
    <name evidence="8" type="ORF">HMPREF9473_03406</name>
</gene>
<evidence type="ECO:0000256" key="2">
    <source>
        <dbReference type="ARBA" id="ARBA00022448"/>
    </source>
</evidence>
<evidence type="ECO:0000256" key="6">
    <source>
        <dbReference type="ARBA" id="ARBA00023136"/>
    </source>
</evidence>
<feature type="transmembrane region" description="Helical" evidence="7">
    <location>
        <begin position="129"/>
        <end position="147"/>
    </location>
</feature>
<dbReference type="HOGENOM" id="CLU_012893_13_4_9"/>
<protein>
    <recommendedName>
        <fullName evidence="10">MATE family efflux transporter</fullName>
    </recommendedName>
</protein>
<feature type="transmembrane region" description="Helical" evidence="7">
    <location>
        <begin position="54"/>
        <end position="79"/>
    </location>
</feature>
<accession>G5IIS8</accession>
<comment type="caution">
    <text evidence="8">The sequence shown here is derived from an EMBL/GenBank/DDBJ whole genome shotgun (WGS) entry which is preliminary data.</text>
</comment>
<dbReference type="Pfam" id="PF01554">
    <property type="entry name" value="MatE"/>
    <property type="match status" value="1"/>
</dbReference>
<dbReference type="GO" id="GO:0005886">
    <property type="term" value="C:plasma membrane"/>
    <property type="evidence" value="ECO:0007669"/>
    <property type="project" value="UniProtKB-SubCell"/>
</dbReference>
<reference evidence="8 9" key="1">
    <citation type="submission" date="2011-08" db="EMBL/GenBank/DDBJ databases">
        <title>The Genome Sequence of Clostridium hathewayi WAL-18680.</title>
        <authorList>
            <consortium name="The Broad Institute Genome Sequencing Platform"/>
            <person name="Earl A."/>
            <person name="Ward D."/>
            <person name="Feldgarden M."/>
            <person name="Gevers D."/>
            <person name="Finegold S.M."/>
            <person name="Summanen P.H."/>
            <person name="Molitoris D.R."/>
            <person name="Song M."/>
            <person name="Daigneault M."/>
            <person name="Allen-Vercoe E."/>
            <person name="Young S.K."/>
            <person name="Zeng Q."/>
            <person name="Gargeya S."/>
            <person name="Fitzgerald M."/>
            <person name="Haas B."/>
            <person name="Abouelleil A."/>
            <person name="Alvarado L."/>
            <person name="Arachchi H.M."/>
            <person name="Berlin A."/>
            <person name="Brown A."/>
            <person name="Chapman S.B."/>
            <person name="Chen Z."/>
            <person name="Dunbar C."/>
            <person name="Freedman E."/>
            <person name="Gearin G."/>
            <person name="Gellesch M."/>
            <person name="Goldberg J."/>
            <person name="Griggs A."/>
            <person name="Gujja S."/>
            <person name="Heiman D."/>
            <person name="Howarth C."/>
            <person name="Larson L."/>
            <person name="Lui A."/>
            <person name="MacDonald P.J.P."/>
            <person name="Montmayeur A."/>
            <person name="Murphy C."/>
            <person name="Neiman D."/>
            <person name="Pearson M."/>
            <person name="Priest M."/>
            <person name="Roberts A."/>
            <person name="Saif S."/>
            <person name="Shea T."/>
            <person name="Shenoy N."/>
            <person name="Sisk P."/>
            <person name="Stolte C."/>
            <person name="Sykes S."/>
            <person name="Wortman J."/>
            <person name="Nusbaum C."/>
            <person name="Birren B."/>
        </authorList>
    </citation>
    <scope>NUCLEOTIDE SEQUENCE [LARGE SCALE GENOMIC DNA]</scope>
    <source>
        <strain evidence="8 9">WAL-18680</strain>
    </source>
</reference>
<evidence type="ECO:0000313" key="8">
    <source>
        <dbReference type="EMBL" id="EHI58713.1"/>
    </source>
</evidence>
<proteinExistence type="predicted"/>
<dbReference type="GO" id="GO:0042910">
    <property type="term" value="F:xenobiotic transmembrane transporter activity"/>
    <property type="evidence" value="ECO:0007669"/>
    <property type="project" value="InterPro"/>
</dbReference>
<comment type="subcellular location">
    <subcellularLocation>
        <location evidence="1">Cell membrane</location>
        <topology evidence="1">Multi-pass membrane protein</topology>
    </subcellularLocation>
</comment>